<accession>A0A7S4ZUQ2</accession>
<dbReference type="EMBL" id="MK318974">
    <property type="protein sequence ID" value="QCL10003.1"/>
    <property type="molecule type" value="Genomic_DNA"/>
</dbReference>
<evidence type="ECO:0000313" key="1">
    <source>
        <dbReference type="EMBL" id="QCL10003.1"/>
    </source>
</evidence>
<keyword evidence="1" id="KW-0614">Plasmid</keyword>
<dbReference type="AlphaFoldDB" id="A0A7S4ZUQ2"/>
<geneLocation type="plasmid" evidence="1">
    <name>pColt5.8d</name>
</geneLocation>
<proteinExistence type="predicted"/>
<gene>
    <name evidence="1" type="ORF">pC5.8d_700</name>
</gene>
<evidence type="ECO:0008006" key="2">
    <source>
        <dbReference type="Google" id="ProtNLM"/>
    </source>
</evidence>
<sequence length="113" mass="12300">MGIHVYGSAMVTYSNENSIVAVFDNLSDANDAADRLTSAGIPRRKLMLLSGVNAVAFAQEKETGFWNEIAAFFSDDDDRRSLLRELGDGGCLLVLADLDLNEDDIALDILDDD</sequence>
<organism evidence="1">
    <name type="scientific">Rhizobium rhizogenes</name>
    <name type="common">Agrobacterium rhizogenes</name>
    <dbReference type="NCBI Taxonomy" id="359"/>
    <lineage>
        <taxon>Bacteria</taxon>
        <taxon>Pseudomonadati</taxon>
        <taxon>Pseudomonadota</taxon>
        <taxon>Alphaproteobacteria</taxon>
        <taxon>Hyphomicrobiales</taxon>
        <taxon>Rhizobiaceae</taxon>
        <taxon>Rhizobium/Agrobacterium group</taxon>
        <taxon>Rhizobium</taxon>
    </lineage>
</organism>
<protein>
    <recommendedName>
        <fullName evidence="2">General stress protein 17M-like domain-containing protein</fullName>
    </recommendedName>
</protein>
<name>A0A7S4ZUQ2_RHIRH</name>
<reference evidence="1" key="1">
    <citation type="submission" date="2018-12" db="EMBL/GenBank/DDBJ databases">
        <title>Three Rhizobium rhizogenes strains isolated from the same crown gall tumor carry diverse plasmids.</title>
        <authorList>
            <person name="Pulawska J."/>
            <person name="Kuzmanovic N."/>
        </authorList>
    </citation>
    <scope>NUCLEOTIDE SEQUENCE</scope>
    <source>
        <strain evidence="1">Colt5.8</strain>
        <plasmid evidence="1">pColt5.8d</plasmid>
    </source>
</reference>
<dbReference type="RefSeq" id="WP_200985180.1">
    <property type="nucleotide sequence ID" value="NZ_MK318974.1"/>
</dbReference>